<evidence type="ECO:0000259" key="2">
    <source>
        <dbReference type="Pfam" id="PF18738"/>
    </source>
</evidence>
<dbReference type="OrthoDB" id="5964200at2759"/>
<dbReference type="GeneID" id="111109424"/>
<evidence type="ECO:0000313" key="5">
    <source>
        <dbReference type="RefSeq" id="XP_022301230.1"/>
    </source>
</evidence>
<gene>
    <name evidence="4 5 6" type="primary">LOC111109424</name>
</gene>
<accession>A0A8B8BCU2</accession>
<evidence type="ECO:0000313" key="3">
    <source>
        <dbReference type="Proteomes" id="UP000694844"/>
    </source>
</evidence>
<dbReference type="RefSeq" id="XP_022301232.1">
    <property type="nucleotide sequence ID" value="XM_022445524.1"/>
</dbReference>
<feature type="domain" description="DZIP3-like HEPN" evidence="2">
    <location>
        <begin position="84"/>
        <end position="208"/>
    </location>
</feature>
<dbReference type="Pfam" id="PF18738">
    <property type="entry name" value="HEPN_DZIP3"/>
    <property type="match status" value="1"/>
</dbReference>
<dbReference type="Proteomes" id="UP000694844">
    <property type="component" value="Chromosome 8"/>
</dbReference>
<organism evidence="3 5">
    <name type="scientific">Crassostrea virginica</name>
    <name type="common">Eastern oyster</name>
    <dbReference type="NCBI Taxonomy" id="6565"/>
    <lineage>
        <taxon>Eukaryota</taxon>
        <taxon>Metazoa</taxon>
        <taxon>Spiralia</taxon>
        <taxon>Lophotrochozoa</taxon>
        <taxon>Mollusca</taxon>
        <taxon>Bivalvia</taxon>
        <taxon>Autobranchia</taxon>
        <taxon>Pteriomorphia</taxon>
        <taxon>Ostreida</taxon>
        <taxon>Ostreoidea</taxon>
        <taxon>Ostreidae</taxon>
        <taxon>Crassostrea</taxon>
    </lineage>
</organism>
<dbReference type="InterPro" id="IPR041249">
    <property type="entry name" value="HEPN_DZIP3"/>
</dbReference>
<evidence type="ECO:0000256" key="1">
    <source>
        <dbReference type="SAM" id="MobiDB-lite"/>
    </source>
</evidence>
<dbReference type="RefSeq" id="XP_022301229.1">
    <property type="nucleotide sequence ID" value="XM_022445521.1"/>
</dbReference>
<dbReference type="AlphaFoldDB" id="A0A8B8BCU2"/>
<dbReference type="RefSeq" id="XP_022301230.1">
    <property type="nucleotide sequence ID" value="XM_022445522.1"/>
</dbReference>
<evidence type="ECO:0000313" key="4">
    <source>
        <dbReference type="RefSeq" id="XP_022301229.1"/>
    </source>
</evidence>
<evidence type="ECO:0000313" key="6">
    <source>
        <dbReference type="RefSeq" id="XP_022301232.1"/>
    </source>
</evidence>
<reference evidence="4 5" key="1">
    <citation type="submission" date="2025-04" db="UniProtKB">
        <authorList>
            <consortium name="RefSeq"/>
        </authorList>
    </citation>
    <scope>IDENTIFICATION</scope>
    <source>
        <tissue evidence="4 5">Whole sample</tissue>
    </source>
</reference>
<keyword evidence="3" id="KW-1185">Reference proteome</keyword>
<proteinExistence type="predicted"/>
<dbReference type="KEGG" id="cvn:111109424"/>
<sequence length="334" mass="38627">MMGTVDNTPPCELFWNKNDSNCCQENASQSSTSATEEVTNINRVSRLLMGPCTDQFKDVLCSYVAPASFPDIIEREKSRLLPSLTEPQRKLILPNSGVYVANYDDMDISLLYILLRDVCKIQAHKWGWGNTPDSADRSVSANIERIMLARNHCGCIIGGMSNTEFNQVWSEIKAAVVDLDNYIETRKRYEEKVDFVRNDPMDPVRDKHFRDQLLEQMKEIKNTRKEVHKLKRKNEGNDEHVKKKTQKLESSHQRIERNISLNKKDATKPTTGDSRRMPTYSQPTAIDPLSDSECQEAVRQSFVYLRKQLTFKDIQDELIQKTYFPIEKWRNIGL</sequence>
<protein>
    <submittedName>
        <fullName evidence="4 5">Uncharacterized protein LOC111109424 isoform X1</fullName>
    </submittedName>
</protein>
<feature type="region of interest" description="Disordered" evidence="1">
    <location>
        <begin position="230"/>
        <end position="292"/>
    </location>
</feature>
<feature type="compositionally biased region" description="Basic and acidic residues" evidence="1">
    <location>
        <begin position="233"/>
        <end position="267"/>
    </location>
</feature>
<name>A0A8B8BCU2_CRAVI</name>